<dbReference type="HOGENOM" id="CLU_020160_1_0_12"/>
<dbReference type="InterPro" id="IPR025705">
    <property type="entry name" value="Beta_hexosaminidase_sua/sub"/>
</dbReference>
<dbReference type="Gene3D" id="3.30.379.10">
    <property type="entry name" value="Chitobiase/beta-hexosaminidase domain 2-like"/>
    <property type="match status" value="1"/>
</dbReference>
<dbReference type="Gene3D" id="3.20.20.80">
    <property type="entry name" value="Glycosidases"/>
    <property type="match status" value="1"/>
</dbReference>
<evidence type="ECO:0000256" key="3">
    <source>
        <dbReference type="ARBA" id="ARBA00012663"/>
    </source>
</evidence>
<keyword evidence="5" id="KW-0326">Glycosidase</keyword>
<keyword evidence="10" id="KW-1185">Reference proteome</keyword>
<dbReference type="OrthoDB" id="9763537at2"/>
<gene>
    <name evidence="9" type="ordered locus">Spirs_1202</name>
</gene>
<comment type="similarity">
    <text evidence="2">Belongs to the glycosyl hydrolase 20 family.</text>
</comment>
<evidence type="ECO:0000256" key="6">
    <source>
        <dbReference type="PIRSR" id="PIRSR625705-1"/>
    </source>
</evidence>
<dbReference type="GO" id="GO:0016020">
    <property type="term" value="C:membrane"/>
    <property type="evidence" value="ECO:0007669"/>
    <property type="project" value="TreeGrafter"/>
</dbReference>
<dbReference type="RefSeq" id="WP_013253795.1">
    <property type="nucleotide sequence ID" value="NC_014364.1"/>
</dbReference>
<evidence type="ECO:0000259" key="7">
    <source>
        <dbReference type="Pfam" id="PF00728"/>
    </source>
</evidence>
<feature type="active site" description="Proton donor" evidence="6">
    <location>
        <position position="261"/>
    </location>
</feature>
<keyword evidence="4 9" id="KW-0378">Hydrolase</keyword>
<evidence type="ECO:0000256" key="1">
    <source>
        <dbReference type="ARBA" id="ARBA00001231"/>
    </source>
</evidence>
<dbReference type="GO" id="GO:0005975">
    <property type="term" value="P:carbohydrate metabolic process"/>
    <property type="evidence" value="ECO:0007669"/>
    <property type="project" value="InterPro"/>
</dbReference>
<feature type="domain" description="Beta-hexosaminidase bacterial type N-terminal" evidence="8">
    <location>
        <begin position="56"/>
        <end position="105"/>
    </location>
</feature>
<name>E1R2P9_SEDSS</name>
<dbReference type="Proteomes" id="UP000002318">
    <property type="component" value="Chromosome"/>
</dbReference>
<reference evidence="9 10" key="1">
    <citation type="journal article" date="2010" name="Stand. Genomic Sci.">
        <title>Complete genome sequence of Spirochaeta smaragdinae type strain (SEBR 4228).</title>
        <authorList>
            <person name="Mavromatis K."/>
            <person name="Yasawong M."/>
            <person name="Chertkov O."/>
            <person name="Lapidus A."/>
            <person name="Lucas S."/>
            <person name="Nolan M."/>
            <person name="Del Rio T.G."/>
            <person name="Tice H."/>
            <person name="Cheng J.F."/>
            <person name="Pitluck S."/>
            <person name="Liolios K."/>
            <person name="Ivanova N."/>
            <person name="Tapia R."/>
            <person name="Han C."/>
            <person name="Bruce D."/>
            <person name="Goodwin L."/>
            <person name="Pati A."/>
            <person name="Chen A."/>
            <person name="Palaniappan K."/>
            <person name="Land M."/>
            <person name="Hauser L."/>
            <person name="Chang Y.J."/>
            <person name="Jeffries C.D."/>
            <person name="Detter J.C."/>
            <person name="Rohde M."/>
            <person name="Brambilla E."/>
            <person name="Spring S."/>
            <person name="Goker M."/>
            <person name="Sikorski J."/>
            <person name="Woyke T."/>
            <person name="Bristow J."/>
            <person name="Eisen J.A."/>
            <person name="Markowitz V."/>
            <person name="Hugenholtz P."/>
            <person name="Klenk H.P."/>
            <person name="Kyrpides N.C."/>
        </authorList>
    </citation>
    <scope>NUCLEOTIDE SEQUENCE [LARGE SCALE GENOMIC DNA]</scope>
    <source>
        <strain evidence="10">DSM 11293 / JCM 15392 / SEBR 4228</strain>
    </source>
</reference>
<dbReference type="KEGG" id="ssm:Spirs_1202"/>
<dbReference type="PANTHER" id="PTHR22600">
    <property type="entry name" value="BETA-HEXOSAMINIDASE"/>
    <property type="match status" value="1"/>
</dbReference>
<evidence type="ECO:0000256" key="2">
    <source>
        <dbReference type="ARBA" id="ARBA00006285"/>
    </source>
</evidence>
<sequence length="597" mass="67814">MNLSLLVPQPQMVRSGSGNFRFDRDFEDQVRSYLFCDTLPEGITELSLPHELRTLPESYRLDIRPDKILLATESKSGRFAAMTTLKQLLLQCPGAVLPCMTIDDWALFSIRGVMIDISRSRVPTMNTLQHMIDLLSLLKYNQLQLYMEHTFAYKGHEDVWKDSSPLTEAEIRGLDLYCLRRGIELVPNQNSLGHMERWLAHPAYKQYAECPEGFTDSWGFFRPVSTTLAPSCRESFLFLEGLYDQLLPLFSSRLFNAGGDEPLEFGMGRSRMLCEREGRDNVYAAFLDRLHSLAAERGKRLMVWADILQKYPHLLKDLPEDMIFVDWGYQEDHPFDDDCRNLAESGRDFIVCSGTSAWNSIGGRWGNCRGNIRNAAAAALKWGALGIMVSEWGDNGHMQQYPIPMPGYFLGAATAWNPEAIDLLDLSGALSLLLFGREQKVLAQALMLLEEAGSPNGVKIHNASLPGIMLFDHHLPHYRSLLAQYAGYDFSFEYEQLEKAEALLASVEPGETRILYDEIRFTAALMHFACDLGHLRLQAPHFLLSEIDTAARVKLADRLEKLIIEYRRLWLLRNRPGGLEESAGILEELVRLLRKQG</sequence>
<dbReference type="STRING" id="573413.Spirs_1202"/>
<dbReference type="eggNOG" id="COG3525">
    <property type="taxonomic scope" value="Bacteria"/>
</dbReference>
<dbReference type="InterPro" id="IPR029018">
    <property type="entry name" value="Hex-like_dom2"/>
</dbReference>
<evidence type="ECO:0000256" key="5">
    <source>
        <dbReference type="ARBA" id="ARBA00023295"/>
    </source>
</evidence>
<dbReference type="CAZy" id="GH20">
    <property type="family name" value="Glycoside Hydrolase Family 20"/>
</dbReference>
<evidence type="ECO:0000256" key="4">
    <source>
        <dbReference type="ARBA" id="ARBA00022801"/>
    </source>
</evidence>
<dbReference type="InterPro" id="IPR015883">
    <property type="entry name" value="Glyco_hydro_20_cat"/>
</dbReference>
<evidence type="ECO:0000259" key="8">
    <source>
        <dbReference type="Pfam" id="PF02838"/>
    </source>
</evidence>
<dbReference type="GO" id="GO:0030203">
    <property type="term" value="P:glycosaminoglycan metabolic process"/>
    <property type="evidence" value="ECO:0007669"/>
    <property type="project" value="TreeGrafter"/>
</dbReference>
<dbReference type="Pfam" id="PF02838">
    <property type="entry name" value="Glyco_hydro_20b"/>
    <property type="match status" value="1"/>
</dbReference>
<evidence type="ECO:0000313" key="10">
    <source>
        <dbReference type="Proteomes" id="UP000002318"/>
    </source>
</evidence>
<dbReference type="InterPro" id="IPR015882">
    <property type="entry name" value="HEX_bac_N"/>
</dbReference>
<comment type="catalytic activity">
    <reaction evidence="1">
        <text>Hydrolysis of terminal non-reducing N-acetyl-D-hexosamine residues in N-acetyl-beta-D-hexosaminides.</text>
        <dbReference type="EC" id="3.2.1.52"/>
    </reaction>
</comment>
<dbReference type="EC" id="3.2.1.52" evidence="3"/>
<dbReference type="InterPro" id="IPR017853">
    <property type="entry name" value="GH"/>
</dbReference>
<dbReference type="AlphaFoldDB" id="E1R2P9"/>
<dbReference type="PANTHER" id="PTHR22600:SF57">
    <property type="entry name" value="BETA-N-ACETYLHEXOSAMINIDASE"/>
    <property type="match status" value="1"/>
</dbReference>
<feature type="domain" description="Glycoside hydrolase family 20 catalytic" evidence="7">
    <location>
        <begin position="108"/>
        <end position="356"/>
    </location>
</feature>
<evidence type="ECO:0000313" key="9">
    <source>
        <dbReference type="EMBL" id="ADK80331.1"/>
    </source>
</evidence>
<dbReference type="SUPFAM" id="SSF55545">
    <property type="entry name" value="beta-N-acetylhexosaminidase-like domain"/>
    <property type="match status" value="1"/>
</dbReference>
<dbReference type="PRINTS" id="PR00738">
    <property type="entry name" value="GLHYDRLASE20"/>
</dbReference>
<dbReference type="EMBL" id="CP002116">
    <property type="protein sequence ID" value="ADK80331.1"/>
    <property type="molecule type" value="Genomic_DNA"/>
</dbReference>
<proteinExistence type="inferred from homology"/>
<accession>E1R2P9</accession>
<protein>
    <recommendedName>
        <fullName evidence="3">beta-N-acetylhexosaminidase</fullName>
        <ecNumber evidence="3">3.2.1.52</ecNumber>
    </recommendedName>
</protein>
<organism evidence="9 10">
    <name type="scientific">Sediminispirochaeta smaragdinae (strain DSM 11293 / JCM 15392 / SEBR 4228)</name>
    <name type="common">Spirochaeta smaragdinae</name>
    <dbReference type="NCBI Taxonomy" id="573413"/>
    <lineage>
        <taxon>Bacteria</taxon>
        <taxon>Pseudomonadati</taxon>
        <taxon>Spirochaetota</taxon>
        <taxon>Spirochaetia</taxon>
        <taxon>Spirochaetales</taxon>
        <taxon>Spirochaetaceae</taxon>
        <taxon>Sediminispirochaeta</taxon>
    </lineage>
</organism>
<dbReference type="CDD" id="cd06565">
    <property type="entry name" value="GH20_GcnA-like"/>
    <property type="match status" value="1"/>
</dbReference>
<dbReference type="GO" id="GO:0004563">
    <property type="term" value="F:beta-N-acetylhexosaminidase activity"/>
    <property type="evidence" value="ECO:0007669"/>
    <property type="project" value="UniProtKB-EC"/>
</dbReference>
<dbReference type="Pfam" id="PF00728">
    <property type="entry name" value="Glyco_hydro_20"/>
    <property type="match status" value="1"/>
</dbReference>
<dbReference type="SUPFAM" id="SSF51445">
    <property type="entry name" value="(Trans)glycosidases"/>
    <property type="match status" value="1"/>
</dbReference>